<evidence type="ECO:0000313" key="4">
    <source>
        <dbReference type="EMBL" id="CRF43919.1"/>
    </source>
</evidence>
<evidence type="ECO:0000313" key="6">
    <source>
        <dbReference type="Proteomes" id="UP000041394"/>
    </source>
</evidence>
<reference evidence="5" key="3">
    <citation type="submission" date="2014-12" db="EMBL/GenBank/DDBJ databases">
        <authorList>
            <person name="Smet A."/>
        </authorList>
    </citation>
    <scope>NUCLEOTIDE SEQUENCE [LARGE SCALE GENOMIC DNA]</scope>
</reference>
<evidence type="ECO:0000259" key="1">
    <source>
        <dbReference type="SMART" id="SM00014"/>
    </source>
</evidence>
<accession>A0A0K2X6G2</accession>
<reference evidence="6 7" key="2">
    <citation type="submission" date="2014-12" db="EMBL/GenBank/DDBJ databases">
        <authorList>
            <person name="Jaenicke S."/>
        </authorList>
    </citation>
    <scope>NUCLEOTIDE SEQUENCE [LARGE SCALE GENOMIC DNA]</scope>
</reference>
<dbReference type="SMART" id="SM00014">
    <property type="entry name" value="acidPPc"/>
    <property type="match status" value="1"/>
</dbReference>
<dbReference type="Proteomes" id="UP000045175">
    <property type="component" value="Unassembled WGS sequence"/>
</dbReference>
<dbReference type="InterPro" id="IPR036938">
    <property type="entry name" value="PAP2/HPO_sf"/>
</dbReference>
<keyword evidence="5" id="KW-1185">Reference proteome</keyword>
<dbReference type="Proteomes" id="UP000041394">
    <property type="component" value="Unassembled WGS sequence"/>
</dbReference>
<protein>
    <submittedName>
        <fullName evidence="2">Putative</fullName>
    </submittedName>
</protein>
<dbReference type="SUPFAM" id="SSF48317">
    <property type="entry name" value="Acid phosphatase/Vanadium-dependent haloperoxidase"/>
    <property type="match status" value="1"/>
</dbReference>
<gene>
    <name evidence="2" type="ORF">HAL011_09600</name>
    <name evidence="3" type="ORF">HAL013_03670</name>
    <name evidence="4" type="ORF">HAL09_04800</name>
</gene>
<evidence type="ECO:0000313" key="2">
    <source>
        <dbReference type="EMBL" id="CRF41173.1"/>
    </source>
</evidence>
<dbReference type="EMBL" id="CDMH01000017">
    <property type="protein sequence ID" value="CRF42205.1"/>
    <property type="molecule type" value="Genomic_DNA"/>
</dbReference>
<dbReference type="Gene3D" id="1.20.144.10">
    <property type="entry name" value="Phosphatidic acid phosphatase type 2/haloperoxidase"/>
    <property type="match status" value="1"/>
</dbReference>
<sequence length="200" mass="22425">MEVMLKKLGRLCLVFLLLSGLGRAEISRDAVILEDIGDVLRLMPVFVGIVSLGMRDYRGLGELTIGSLVTQGVIYEVKNIFSDAHKRGAHVPFAKRPCCDSWRGMPSGHAGGAWSAAGFVYYRYGWKPALPVIALAILTDASRVVAREHSILQVVVGSLIGWGFAYLFTSKYRKNWELYPEIGWDSKGYARYGMRFHYRF</sequence>
<organism evidence="2 5">
    <name type="scientific">Helicobacter ailurogastricus</name>
    <dbReference type="NCBI Taxonomy" id="1578720"/>
    <lineage>
        <taxon>Bacteria</taxon>
        <taxon>Pseudomonadati</taxon>
        <taxon>Campylobacterota</taxon>
        <taxon>Epsilonproteobacteria</taxon>
        <taxon>Campylobacterales</taxon>
        <taxon>Helicobacteraceae</taxon>
        <taxon>Helicobacter</taxon>
    </lineage>
</organism>
<dbReference type="Proteomes" id="UP000038622">
    <property type="component" value="Unassembled WGS sequence"/>
</dbReference>
<dbReference type="EMBL" id="CDMN01000018">
    <property type="protein sequence ID" value="CRF43919.1"/>
    <property type="molecule type" value="Genomic_DNA"/>
</dbReference>
<dbReference type="Pfam" id="PF01569">
    <property type="entry name" value="PAP2"/>
    <property type="match status" value="1"/>
</dbReference>
<evidence type="ECO:0000313" key="5">
    <source>
        <dbReference type="Proteomes" id="UP000038622"/>
    </source>
</evidence>
<dbReference type="AlphaFoldDB" id="A0A0K2X6G2"/>
<dbReference type="CDD" id="cd03394">
    <property type="entry name" value="PAP2_like_5"/>
    <property type="match status" value="1"/>
</dbReference>
<dbReference type="EMBL" id="CDML01000034">
    <property type="protein sequence ID" value="CRF41173.1"/>
    <property type="molecule type" value="Genomic_DNA"/>
</dbReference>
<proteinExistence type="predicted"/>
<dbReference type="InterPro" id="IPR000326">
    <property type="entry name" value="PAP2/HPO"/>
</dbReference>
<evidence type="ECO:0000313" key="7">
    <source>
        <dbReference type="Proteomes" id="UP000045175"/>
    </source>
</evidence>
<feature type="domain" description="Phosphatidic acid phosphatase type 2/haloperoxidase" evidence="1">
    <location>
        <begin position="64"/>
        <end position="169"/>
    </location>
</feature>
<dbReference type="STRING" id="1578720.HAL011_09600"/>
<reference evidence="2" key="1">
    <citation type="submission" date="2014-12" db="EMBL/GenBank/DDBJ databases">
        <title>Whole genome sequences of four Staphylococcus schleiferi canine isolates.</title>
        <authorList>
            <person name="Misic A.M."/>
            <person name="Cain C."/>
            <person name="Morris D.O."/>
            <person name="Rankin S."/>
            <person name="Beiting D."/>
        </authorList>
    </citation>
    <scope>NUCLEOTIDE SEQUENCE</scope>
    <source>
        <strain evidence="2">ASB11</strain>
        <strain evidence="3">ASB13</strain>
        <strain evidence="4">ASB9</strain>
    </source>
</reference>
<evidence type="ECO:0000313" key="3">
    <source>
        <dbReference type="EMBL" id="CRF42205.1"/>
    </source>
</evidence>
<name>A0A0K2X6G2_9HELI</name>